<evidence type="ECO:0000256" key="5">
    <source>
        <dbReference type="ARBA" id="ARBA00022840"/>
    </source>
</evidence>
<sequence>MKYLKQVYAISSGTRRYRKLKALQFYANLQKNGRIDDSFEIAKRKKNANSQKKPAKKAQQSLEEFLEEHDVDDSFELAKKHYKSKKEETKKQAASVEKAITKKEKKQKKQDSKNEFLSSDSDLELIQEIENGSNLKKEKVEEQDFSQHIMELPHGDKLVFVQNKQKVIFTGEFEVCCLYGQVHVNGLSLSSKDVSDKQKVFMHKASSLLKNSLLSFDTVSRDSTISDSKNASKLLEIINHNVILINGKQDCDKIIDKICENFDEIQQKFTKGFSNILYIHHTKVLNHQLIPFKIINVLTTAKQFSSTQNYIQWTEKQQNFVEDAVKSFTNTKNQSNDVKSMLICGTKNCGKSMFTLYSINRLLDNFDRICVLDTDLGQSLFHFPGTVNLFSMSKKDIHLSNLTHIHFIKPVLSIYVGEYSPQYFIQQYIAGIKKCFKFYQEYFRNCPLIVNTHGYITNIGELLLYEIQDIIEPKFIGLLSTNEQLIQHLTNSNTRLERLSLTTKSKDMPNFKSRVEDITNPSFEANKVKVNEAKRHRKDDIIFQYLTNQVKLDNTYPFQNLYSSQYGQLCLQKPFEAPLNSIKYYLLETQTQIEGSNDIAKHFNCSIVALFDQSFSFSNTTTNCIGFAFVRDIDLKKNTIEIITSQSIINDLPRVSTFIKSNEMAFSKRFYLQNQHSYNEISELTYDVNGDFSSKRTLDVPFVLPKSSGLGNISFRSRVSNRK</sequence>
<name>I7LVT2_TETTS</name>
<dbReference type="Gene3D" id="3.40.50.300">
    <property type="entry name" value="P-loop containing nucleotide triphosphate hydrolases"/>
    <property type="match status" value="1"/>
</dbReference>
<reference evidence="9" key="1">
    <citation type="journal article" date="2006" name="PLoS Biol.">
        <title>Macronuclear genome sequence of the ciliate Tetrahymena thermophila, a model eukaryote.</title>
        <authorList>
            <person name="Eisen J.A."/>
            <person name="Coyne R.S."/>
            <person name="Wu M."/>
            <person name="Wu D."/>
            <person name="Thiagarajan M."/>
            <person name="Wortman J.R."/>
            <person name="Badger J.H."/>
            <person name="Ren Q."/>
            <person name="Amedeo P."/>
            <person name="Jones K.M."/>
            <person name="Tallon L.J."/>
            <person name="Delcher A.L."/>
            <person name="Salzberg S.L."/>
            <person name="Silva J.C."/>
            <person name="Haas B.J."/>
            <person name="Majoros W.H."/>
            <person name="Farzad M."/>
            <person name="Carlton J.M."/>
            <person name="Smith R.K. Jr."/>
            <person name="Garg J."/>
            <person name="Pearlman R.E."/>
            <person name="Karrer K.M."/>
            <person name="Sun L."/>
            <person name="Manning G."/>
            <person name="Elde N.C."/>
            <person name="Turkewitz A.P."/>
            <person name="Asai D.J."/>
            <person name="Wilkes D.E."/>
            <person name="Wang Y."/>
            <person name="Cai H."/>
            <person name="Collins K."/>
            <person name="Stewart B.A."/>
            <person name="Lee S.R."/>
            <person name="Wilamowska K."/>
            <person name="Weinberg Z."/>
            <person name="Ruzzo W.L."/>
            <person name="Wloga D."/>
            <person name="Gaertig J."/>
            <person name="Frankel J."/>
            <person name="Tsao C.-C."/>
            <person name="Gorovsky M.A."/>
            <person name="Keeling P.J."/>
            <person name="Waller R.F."/>
            <person name="Patron N.J."/>
            <person name="Cherry J.M."/>
            <person name="Stover N.A."/>
            <person name="Krieger C.J."/>
            <person name="del Toro C."/>
            <person name="Ryder H.F."/>
            <person name="Williamson S.C."/>
            <person name="Barbeau R.A."/>
            <person name="Hamilton E.P."/>
            <person name="Orias E."/>
        </authorList>
    </citation>
    <scope>NUCLEOTIDE SEQUENCE [LARGE SCALE GENOMIC DNA]</scope>
    <source>
        <strain evidence="9">SB210</strain>
    </source>
</reference>
<dbReference type="GO" id="GO:0000448">
    <property type="term" value="P:cleavage in ITS2 between 5.8S rRNA and LSU-rRNA of tricistronic rRNA transcript (SSU-rRNA, 5.8S rRNA, LSU-rRNA)"/>
    <property type="evidence" value="ECO:0007669"/>
    <property type="project" value="TreeGrafter"/>
</dbReference>
<evidence type="ECO:0000256" key="4">
    <source>
        <dbReference type="ARBA" id="ARBA00022777"/>
    </source>
</evidence>
<dbReference type="Proteomes" id="UP000009168">
    <property type="component" value="Unassembled WGS sequence"/>
</dbReference>
<keyword evidence="2" id="KW-0808">Transferase</keyword>
<dbReference type="EMBL" id="GG662637">
    <property type="protein sequence ID" value="EAR99671.2"/>
    <property type="molecule type" value="Genomic_DNA"/>
</dbReference>
<dbReference type="InterPro" id="IPR027417">
    <property type="entry name" value="P-loop_NTPase"/>
</dbReference>
<keyword evidence="3" id="KW-0547">Nucleotide-binding</keyword>
<dbReference type="InterPro" id="IPR045116">
    <property type="entry name" value="Clp1/Grc3"/>
</dbReference>
<dbReference type="PANTHER" id="PTHR12755">
    <property type="entry name" value="CLEAVAGE/POLYADENYLATION FACTOR IA SUBUNIT CLP1P"/>
    <property type="match status" value="1"/>
</dbReference>
<evidence type="ECO:0000256" key="3">
    <source>
        <dbReference type="ARBA" id="ARBA00022741"/>
    </source>
</evidence>
<dbReference type="OMA" id="YFGETSC"/>
<dbReference type="GO" id="GO:0051731">
    <property type="term" value="F:polynucleotide 5'-hydroxyl-kinase activity"/>
    <property type="evidence" value="ECO:0007669"/>
    <property type="project" value="InterPro"/>
</dbReference>
<keyword evidence="4" id="KW-0418">Kinase</keyword>
<evidence type="ECO:0000256" key="1">
    <source>
        <dbReference type="ARBA" id="ARBA00011003"/>
    </source>
</evidence>
<dbReference type="STRING" id="312017.I7LVT2"/>
<dbReference type="eggNOG" id="KOG2750">
    <property type="taxonomic scope" value="Eukaryota"/>
</dbReference>
<keyword evidence="5" id="KW-0067">ATP-binding</keyword>
<evidence type="ECO:0000256" key="6">
    <source>
        <dbReference type="SAM" id="Coils"/>
    </source>
</evidence>
<dbReference type="GeneID" id="7831818"/>
<evidence type="ECO:0000256" key="2">
    <source>
        <dbReference type="ARBA" id="ARBA00022679"/>
    </source>
</evidence>
<dbReference type="PANTHER" id="PTHR12755:SF3">
    <property type="entry name" value="POLYNUCLEOTIDE 5'-HYDROXYL-KINASE NOL9"/>
    <property type="match status" value="1"/>
</dbReference>
<dbReference type="GO" id="GO:0005524">
    <property type="term" value="F:ATP binding"/>
    <property type="evidence" value="ECO:0007669"/>
    <property type="project" value="UniProtKB-KW"/>
</dbReference>
<dbReference type="GO" id="GO:0005634">
    <property type="term" value="C:nucleus"/>
    <property type="evidence" value="ECO:0007669"/>
    <property type="project" value="TreeGrafter"/>
</dbReference>
<accession>I7LVT2</accession>
<organism evidence="8 9">
    <name type="scientific">Tetrahymena thermophila (strain SB210)</name>
    <dbReference type="NCBI Taxonomy" id="312017"/>
    <lineage>
        <taxon>Eukaryota</taxon>
        <taxon>Sar</taxon>
        <taxon>Alveolata</taxon>
        <taxon>Ciliophora</taxon>
        <taxon>Intramacronucleata</taxon>
        <taxon>Oligohymenophorea</taxon>
        <taxon>Hymenostomatida</taxon>
        <taxon>Tetrahymenina</taxon>
        <taxon>Tetrahymenidae</taxon>
        <taxon>Tetrahymena</taxon>
    </lineage>
</organism>
<dbReference type="OrthoDB" id="371733at2759"/>
<dbReference type="InterPro" id="IPR032319">
    <property type="entry name" value="CLP1_P"/>
</dbReference>
<dbReference type="Pfam" id="PF16575">
    <property type="entry name" value="CLP1_P"/>
    <property type="match status" value="1"/>
</dbReference>
<evidence type="ECO:0000313" key="8">
    <source>
        <dbReference type="EMBL" id="EAR99671.2"/>
    </source>
</evidence>
<dbReference type="InParanoid" id="I7LVT2"/>
<feature type="domain" description="Clp1 P-loop" evidence="7">
    <location>
        <begin position="345"/>
        <end position="497"/>
    </location>
</feature>
<feature type="coiled-coil region" evidence="6">
    <location>
        <begin position="79"/>
        <end position="106"/>
    </location>
</feature>
<dbReference type="KEGG" id="tet:TTHERM_00590080"/>
<evidence type="ECO:0000313" key="9">
    <source>
        <dbReference type="Proteomes" id="UP000009168"/>
    </source>
</evidence>
<dbReference type="AlphaFoldDB" id="I7LVT2"/>
<dbReference type="RefSeq" id="XP_001019916.2">
    <property type="nucleotide sequence ID" value="XM_001019916.3"/>
</dbReference>
<proteinExistence type="inferred from homology"/>
<protein>
    <submittedName>
        <fullName evidence="8">Pre-mRNA cleavage complex II protein Clp1</fullName>
    </submittedName>
</protein>
<keyword evidence="9" id="KW-1185">Reference proteome</keyword>
<evidence type="ECO:0000259" key="7">
    <source>
        <dbReference type="Pfam" id="PF16575"/>
    </source>
</evidence>
<gene>
    <name evidence="8" type="ORF">TTHERM_00590080</name>
</gene>
<keyword evidence="6" id="KW-0175">Coiled coil</keyword>
<comment type="similarity">
    <text evidence="1">Belongs to the Clp1 family. NOL9/GRC3 subfamily.</text>
</comment>
<dbReference type="HOGENOM" id="CLU_382887_0_0_1"/>